<keyword evidence="2" id="KW-1185">Reference proteome</keyword>
<gene>
    <name evidence="1" type="ORF">OFLC_LOCUS14822</name>
</gene>
<dbReference type="AlphaFoldDB" id="A0A183I510"/>
<dbReference type="Proteomes" id="UP000267606">
    <property type="component" value="Unassembled WGS sequence"/>
</dbReference>
<protein>
    <submittedName>
        <fullName evidence="1 3">Uncharacterized protein</fullName>
    </submittedName>
</protein>
<reference evidence="1 2" key="2">
    <citation type="submission" date="2018-11" db="EMBL/GenBank/DDBJ databases">
        <authorList>
            <consortium name="Pathogen Informatics"/>
        </authorList>
    </citation>
    <scope>NUCLEOTIDE SEQUENCE [LARGE SCALE GENOMIC DNA]</scope>
</reference>
<reference evidence="3" key="1">
    <citation type="submission" date="2016-06" db="UniProtKB">
        <authorList>
            <consortium name="WormBaseParasite"/>
        </authorList>
    </citation>
    <scope>IDENTIFICATION</scope>
</reference>
<evidence type="ECO:0000313" key="3">
    <source>
        <dbReference type="WBParaSite" id="OFLC_0001483301-mRNA-1"/>
    </source>
</evidence>
<accession>A0A183I510</accession>
<name>A0A183I510_9BILA</name>
<organism evidence="3">
    <name type="scientific">Onchocerca flexuosa</name>
    <dbReference type="NCBI Taxonomy" id="387005"/>
    <lineage>
        <taxon>Eukaryota</taxon>
        <taxon>Metazoa</taxon>
        <taxon>Ecdysozoa</taxon>
        <taxon>Nematoda</taxon>
        <taxon>Chromadorea</taxon>
        <taxon>Rhabditida</taxon>
        <taxon>Spirurina</taxon>
        <taxon>Spiruromorpha</taxon>
        <taxon>Filarioidea</taxon>
        <taxon>Onchocercidae</taxon>
        <taxon>Onchocerca</taxon>
    </lineage>
</organism>
<sequence>MFSEKKPATKTRRSDRIISGYTIAKSSFALITATNCRLVLWYSAESRERSELSDDMERNCKRSL</sequence>
<dbReference type="EMBL" id="UZAJ01041245">
    <property type="protein sequence ID" value="VDP19000.1"/>
    <property type="molecule type" value="Genomic_DNA"/>
</dbReference>
<evidence type="ECO:0000313" key="2">
    <source>
        <dbReference type="Proteomes" id="UP000267606"/>
    </source>
</evidence>
<dbReference type="WBParaSite" id="OFLC_0001483301-mRNA-1">
    <property type="protein sequence ID" value="OFLC_0001483301-mRNA-1"/>
    <property type="gene ID" value="OFLC_0001483301"/>
</dbReference>
<evidence type="ECO:0000313" key="1">
    <source>
        <dbReference type="EMBL" id="VDP19000.1"/>
    </source>
</evidence>
<proteinExistence type="predicted"/>